<proteinExistence type="predicted"/>
<keyword evidence="1" id="KW-1133">Transmembrane helix</keyword>
<organism evidence="2">
    <name type="scientific">marine metagenome</name>
    <dbReference type="NCBI Taxonomy" id="408172"/>
    <lineage>
        <taxon>unclassified sequences</taxon>
        <taxon>metagenomes</taxon>
        <taxon>ecological metagenomes</taxon>
    </lineage>
</organism>
<keyword evidence="1" id="KW-0472">Membrane</keyword>
<evidence type="ECO:0000313" key="2">
    <source>
        <dbReference type="EMBL" id="SVD83980.1"/>
    </source>
</evidence>
<feature type="transmembrane region" description="Helical" evidence="1">
    <location>
        <begin position="6"/>
        <end position="28"/>
    </location>
</feature>
<dbReference type="EMBL" id="UINC01176722">
    <property type="protein sequence ID" value="SVD83980.1"/>
    <property type="molecule type" value="Genomic_DNA"/>
</dbReference>
<feature type="transmembrane region" description="Helical" evidence="1">
    <location>
        <begin position="35"/>
        <end position="56"/>
    </location>
</feature>
<sequence>MSKPILGMFAGLAAGVVFGVAAITYFEVASWFDRWCVLCSAVLFSQLLGATIASALGKPHRID</sequence>
<gene>
    <name evidence="2" type="ORF">METZ01_LOCUS436834</name>
</gene>
<protein>
    <submittedName>
        <fullName evidence="2">Uncharacterized protein</fullName>
    </submittedName>
</protein>
<accession>A0A382YLL8</accession>
<reference evidence="2" key="1">
    <citation type="submission" date="2018-05" db="EMBL/GenBank/DDBJ databases">
        <authorList>
            <person name="Lanie J.A."/>
            <person name="Ng W.-L."/>
            <person name="Kazmierczak K.M."/>
            <person name="Andrzejewski T.M."/>
            <person name="Davidsen T.M."/>
            <person name="Wayne K.J."/>
            <person name="Tettelin H."/>
            <person name="Glass J.I."/>
            <person name="Rusch D."/>
            <person name="Podicherti R."/>
            <person name="Tsui H.-C.T."/>
            <person name="Winkler M.E."/>
        </authorList>
    </citation>
    <scope>NUCLEOTIDE SEQUENCE</scope>
</reference>
<keyword evidence="1" id="KW-0812">Transmembrane</keyword>
<evidence type="ECO:0000256" key="1">
    <source>
        <dbReference type="SAM" id="Phobius"/>
    </source>
</evidence>
<name>A0A382YLL8_9ZZZZ</name>
<dbReference type="AlphaFoldDB" id="A0A382YLL8"/>